<reference evidence="3" key="1">
    <citation type="submission" date="2025-08" db="UniProtKB">
        <authorList>
            <consortium name="RefSeq"/>
        </authorList>
    </citation>
    <scope>IDENTIFICATION</scope>
</reference>
<sequence>MMSETEASSSPAYNDLLARSIEEWFQYYIFAEDFLIVIKKYDRFFEVLSKQNIAQLQQLIDSKSKTPEAINSILLDYLKKGHPKWFDIVLDILRDTDLNRNFVAELLVQKKSELDLAIREGKVPLQGLDIPRTSQGSQEEQQRGHTSEGMRHLSTGSENFLPNTRSFLNCSNGLDRVTLESGRAGVSSCDIVFEENLNLVTGTEAAPFGDCAGSNDQHGMDHVASLPVFFSLTDEQTEVLKVVEDSKESLRKGAFGSSNSIGQTTVSCNHYPELPGREEEEEDRSLHCSKKQEEESDRAGVNEDIIGVTFLSGDAEYGGNGDEMMQNLTGVVNVTPDAQVTLDHQVRASVESPCGLLSEESNGETMQLSQALERDRMTENMKLEVGPVLIWEVKEDKRKNPELRSEHDAQVERTGQEDGDFTLSAESGTDMAQPTCIGTEQGMGKFEAGSFPTTTAESLSSTPAAAATKPLMSRQPPVYEINSDSADAATLYSSADESSIDFSENCLPHLAESDSSYLQPSDEMNHSSMAGTVIDAEPKIYKSHHVPSNSNREKIEKDITTVPKGPVYKSHFISRNDIKRPSPQQKITVYKSSHMKRGIV</sequence>
<evidence type="ECO:0000313" key="3">
    <source>
        <dbReference type="RefSeq" id="XP_005110518.1"/>
    </source>
</evidence>
<accession>A0ABM0K7E4</accession>
<protein>
    <submittedName>
        <fullName evidence="3">Uncharacterized protein LOC101853890</fullName>
    </submittedName>
</protein>
<feature type="region of interest" description="Disordered" evidence="1">
    <location>
        <begin position="399"/>
        <end position="432"/>
    </location>
</feature>
<dbReference type="GeneID" id="101853890"/>
<gene>
    <name evidence="3" type="primary">LOC101853890</name>
</gene>
<feature type="region of interest" description="Disordered" evidence="1">
    <location>
        <begin position="272"/>
        <end position="299"/>
    </location>
</feature>
<dbReference type="RefSeq" id="XP_005110518.1">
    <property type="nucleotide sequence ID" value="XM_005110461.3"/>
</dbReference>
<organism evidence="2 3">
    <name type="scientific">Aplysia californica</name>
    <name type="common">California sea hare</name>
    <dbReference type="NCBI Taxonomy" id="6500"/>
    <lineage>
        <taxon>Eukaryota</taxon>
        <taxon>Metazoa</taxon>
        <taxon>Spiralia</taxon>
        <taxon>Lophotrochozoa</taxon>
        <taxon>Mollusca</taxon>
        <taxon>Gastropoda</taxon>
        <taxon>Heterobranchia</taxon>
        <taxon>Euthyneura</taxon>
        <taxon>Tectipleura</taxon>
        <taxon>Aplysiida</taxon>
        <taxon>Aplysioidea</taxon>
        <taxon>Aplysiidae</taxon>
        <taxon>Aplysia</taxon>
    </lineage>
</organism>
<feature type="region of interest" description="Disordered" evidence="1">
    <location>
        <begin position="128"/>
        <end position="155"/>
    </location>
</feature>
<name>A0ABM0K7E4_APLCA</name>
<evidence type="ECO:0000256" key="1">
    <source>
        <dbReference type="SAM" id="MobiDB-lite"/>
    </source>
</evidence>
<feature type="compositionally biased region" description="Basic and acidic residues" evidence="1">
    <location>
        <begin position="284"/>
        <end position="299"/>
    </location>
</feature>
<evidence type="ECO:0000313" key="2">
    <source>
        <dbReference type="Proteomes" id="UP000694888"/>
    </source>
</evidence>
<dbReference type="Proteomes" id="UP000694888">
    <property type="component" value="Unplaced"/>
</dbReference>
<keyword evidence="2" id="KW-1185">Reference proteome</keyword>
<feature type="compositionally biased region" description="Basic and acidic residues" evidence="1">
    <location>
        <begin position="140"/>
        <end position="151"/>
    </location>
</feature>
<proteinExistence type="predicted"/>
<feature type="compositionally biased region" description="Basic and acidic residues" evidence="1">
    <location>
        <begin position="399"/>
        <end position="416"/>
    </location>
</feature>